<dbReference type="PANTHER" id="PTHR43547:SF2">
    <property type="entry name" value="HYBRID SIGNAL TRANSDUCTION HISTIDINE KINASE C"/>
    <property type="match status" value="1"/>
</dbReference>
<dbReference type="FunFam" id="3.30.565.10:FF:000006">
    <property type="entry name" value="Sensor histidine kinase WalK"/>
    <property type="match status" value="1"/>
</dbReference>
<dbReference type="InterPro" id="IPR036890">
    <property type="entry name" value="HATPase_C_sf"/>
</dbReference>
<dbReference type="Pfam" id="PF02518">
    <property type="entry name" value="HATPase_c"/>
    <property type="match status" value="1"/>
</dbReference>
<dbReference type="PRINTS" id="PR00344">
    <property type="entry name" value="BCTRLSENSOR"/>
</dbReference>
<sequence>MAVFDCRSYPSPAYRSAGYLGGLDEECDRELALVESLLSLQHIEAGTYSSQLVSVDLQALLPHLIEPFETRAQNQQQTLQVAIDPDLPTLSLDPLAINRVITELLSNACKYTPAGGKICIQASLLKEPSVPYLSNFFQFSISNTGIEIPIEEHNRIFDKFYRIPNNDPWRHGGTGLGLALVKKLVEQMNGVIHIESAAGKTCFLIQLPLILAEATF</sequence>
<dbReference type="AlphaFoldDB" id="A0A7C3KDI8"/>
<accession>A0A7C3KDI8</accession>
<keyword evidence="4" id="KW-0808">Transferase</keyword>
<evidence type="ECO:0000256" key="4">
    <source>
        <dbReference type="ARBA" id="ARBA00022679"/>
    </source>
</evidence>
<dbReference type="SUPFAM" id="SSF55874">
    <property type="entry name" value="ATPase domain of HSP90 chaperone/DNA topoisomerase II/histidine kinase"/>
    <property type="match status" value="1"/>
</dbReference>
<comment type="caution">
    <text evidence="8">The sequence shown here is derived from an EMBL/GenBank/DDBJ whole genome shotgun (WGS) entry which is preliminary data.</text>
</comment>
<proteinExistence type="predicted"/>
<name>A0A7C3KDI8_9CYAN</name>
<dbReference type="EMBL" id="DSRU01000140">
    <property type="protein sequence ID" value="HFM98046.1"/>
    <property type="molecule type" value="Genomic_DNA"/>
</dbReference>
<dbReference type="InterPro" id="IPR005467">
    <property type="entry name" value="His_kinase_dom"/>
</dbReference>
<evidence type="ECO:0000256" key="1">
    <source>
        <dbReference type="ARBA" id="ARBA00000085"/>
    </source>
</evidence>
<evidence type="ECO:0000256" key="5">
    <source>
        <dbReference type="ARBA" id="ARBA00022777"/>
    </source>
</evidence>
<evidence type="ECO:0000313" key="8">
    <source>
        <dbReference type="EMBL" id="HFM98046.1"/>
    </source>
</evidence>
<dbReference type="EC" id="2.7.13.3" evidence="2"/>
<dbReference type="Gene3D" id="3.30.565.10">
    <property type="entry name" value="Histidine kinase-like ATPase, C-terminal domain"/>
    <property type="match status" value="1"/>
</dbReference>
<reference evidence="8" key="1">
    <citation type="journal article" date="2020" name="mSystems">
        <title>Genome- and Community-Level Interaction Insights into Carbon Utilization and Element Cycling Functions of Hydrothermarchaeota in Hydrothermal Sediment.</title>
        <authorList>
            <person name="Zhou Z."/>
            <person name="Liu Y."/>
            <person name="Xu W."/>
            <person name="Pan J."/>
            <person name="Luo Z.H."/>
            <person name="Li M."/>
        </authorList>
    </citation>
    <scope>NUCLEOTIDE SEQUENCE [LARGE SCALE GENOMIC DNA]</scope>
    <source>
        <strain evidence="8">SpSt-418</strain>
    </source>
</reference>
<dbReference type="InterPro" id="IPR004358">
    <property type="entry name" value="Sig_transdc_His_kin-like_C"/>
</dbReference>
<dbReference type="PROSITE" id="PS50109">
    <property type="entry name" value="HIS_KIN"/>
    <property type="match status" value="1"/>
</dbReference>
<evidence type="ECO:0000259" key="7">
    <source>
        <dbReference type="PROSITE" id="PS50109"/>
    </source>
</evidence>
<keyword evidence="5 8" id="KW-0418">Kinase</keyword>
<dbReference type="InterPro" id="IPR003594">
    <property type="entry name" value="HATPase_dom"/>
</dbReference>
<protein>
    <recommendedName>
        <fullName evidence="2">histidine kinase</fullName>
        <ecNumber evidence="2">2.7.13.3</ecNumber>
    </recommendedName>
</protein>
<evidence type="ECO:0000256" key="2">
    <source>
        <dbReference type="ARBA" id="ARBA00012438"/>
    </source>
</evidence>
<feature type="domain" description="Histidine kinase" evidence="7">
    <location>
        <begin position="23"/>
        <end position="211"/>
    </location>
</feature>
<evidence type="ECO:0000256" key="6">
    <source>
        <dbReference type="ARBA" id="ARBA00023012"/>
    </source>
</evidence>
<dbReference type="PANTHER" id="PTHR43547">
    <property type="entry name" value="TWO-COMPONENT HISTIDINE KINASE"/>
    <property type="match status" value="1"/>
</dbReference>
<dbReference type="GO" id="GO:0000155">
    <property type="term" value="F:phosphorelay sensor kinase activity"/>
    <property type="evidence" value="ECO:0007669"/>
    <property type="project" value="TreeGrafter"/>
</dbReference>
<gene>
    <name evidence="8" type="ORF">ENR64_09885</name>
</gene>
<evidence type="ECO:0000256" key="3">
    <source>
        <dbReference type="ARBA" id="ARBA00022553"/>
    </source>
</evidence>
<comment type="catalytic activity">
    <reaction evidence="1">
        <text>ATP + protein L-histidine = ADP + protein N-phospho-L-histidine.</text>
        <dbReference type="EC" id="2.7.13.3"/>
    </reaction>
</comment>
<dbReference type="SMART" id="SM00387">
    <property type="entry name" value="HATPase_c"/>
    <property type="match status" value="1"/>
</dbReference>
<keyword evidence="3" id="KW-0597">Phosphoprotein</keyword>
<organism evidence="8">
    <name type="scientific">Oscillatoriales cyanobacterium SpSt-418</name>
    <dbReference type="NCBI Taxonomy" id="2282169"/>
    <lineage>
        <taxon>Bacteria</taxon>
        <taxon>Bacillati</taxon>
        <taxon>Cyanobacteriota</taxon>
        <taxon>Cyanophyceae</taxon>
        <taxon>Oscillatoriophycideae</taxon>
        <taxon>Oscillatoriales</taxon>
    </lineage>
</organism>
<keyword evidence="6" id="KW-0902">Two-component regulatory system</keyword>